<dbReference type="InterPro" id="IPR015797">
    <property type="entry name" value="NUDIX_hydrolase-like_dom_sf"/>
</dbReference>
<proteinExistence type="inferred from homology"/>
<feature type="domain" description="Nudix hydrolase" evidence="5">
    <location>
        <begin position="2"/>
        <end position="127"/>
    </location>
</feature>
<dbReference type="PROSITE" id="PS00893">
    <property type="entry name" value="NUDIX_BOX"/>
    <property type="match status" value="1"/>
</dbReference>
<organism evidence="6 7">
    <name type="scientific">Sporosarcina quadrami</name>
    <dbReference type="NCBI Taxonomy" id="2762234"/>
    <lineage>
        <taxon>Bacteria</taxon>
        <taxon>Bacillati</taxon>
        <taxon>Bacillota</taxon>
        <taxon>Bacilli</taxon>
        <taxon>Bacillales</taxon>
        <taxon>Caryophanaceae</taxon>
        <taxon>Sporosarcina</taxon>
    </lineage>
</organism>
<dbReference type="CDD" id="cd02883">
    <property type="entry name" value="NUDIX_Hydrolase"/>
    <property type="match status" value="1"/>
</dbReference>
<evidence type="ECO:0000256" key="4">
    <source>
        <dbReference type="RuleBase" id="RU003476"/>
    </source>
</evidence>
<dbReference type="Proteomes" id="UP000626786">
    <property type="component" value="Unassembled WGS sequence"/>
</dbReference>
<keyword evidence="7" id="KW-1185">Reference proteome</keyword>
<dbReference type="PANTHER" id="PTHR43046">
    <property type="entry name" value="GDP-MANNOSE MANNOSYL HYDROLASE"/>
    <property type="match status" value="1"/>
</dbReference>
<accession>A0ABR8U8V3</accession>
<sequence length="138" mass="15695">MNRVDVVYVLIIREGKVLMVKNKKYMNWTLPGGGVEKEETLKDAATREVWEETGLKVDLGRLLVVNEAYRQRENNHVLFFTFKGEVAEGEVGVRDTDGIMEASWLDIAEAEKEMPYYEGGIEKLLEGSLSYTFQGVQS</sequence>
<dbReference type="RefSeq" id="WP_191694147.1">
    <property type="nucleotide sequence ID" value="NZ_JACSQN010000005.1"/>
</dbReference>
<reference evidence="6 7" key="1">
    <citation type="submission" date="2020-08" db="EMBL/GenBank/DDBJ databases">
        <title>A Genomic Blueprint of the Chicken Gut Microbiome.</title>
        <authorList>
            <person name="Gilroy R."/>
            <person name="Ravi A."/>
            <person name="Getino M."/>
            <person name="Pursley I."/>
            <person name="Horton D.L."/>
            <person name="Alikhan N.-F."/>
            <person name="Baker D."/>
            <person name="Gharbi K."/>
            <person name="Hall N."/>
            <person name="Watson M."/>
            <person name="Adriaenssens E.M."/>
            <person name="Foster-Nyarko E."/>
            <person name="Jarju S."/>
            <person name="Secka A."/>
            <person name="Antonio M."/>
            <person name="Oren A."/>
            <person name="Chaudhuri R."/>
            <person name="La Ragione R.M."/>
            <person name="Hildebrand F."/>
            <person name="Pallen M.J."/>
        </authorList>
    </citation>
    <scope>NUCLEOTIDE SEQUENCE [LARGE SCALE GENOMIC DNA]</scope>
    <source>
        <strain evidence="6 7">Sa2YVA2</strain>
    </source>
</reference>
<evidence type="ECO:0000256" key="3">
    <source>
        <dbReference type="ARBA" id="ARBA00022842"/>
    </source>
</evidence>
<dbReference type="PRINTS" id="PR00502">
    <property type="entry name" value="NUDIXFAMILY"/>
</dbReference>
<comment type="caution">
    <text evidence="6">The sequence shown here is derived from an EMBL/GenBank/DDBJ whole genome shotgun (WGS) entry which is preliminary data.</text>
</comment>
<evidence type="ECO:0000256" key="1">
    <source>
        <dbReference type="ARBA" id="ARBA00001946"/>
    </source>
</evidence>
<dbReference type="EMBL" id="JACSQN010000005">
    <property type="protein sequence ID" value="MBD7984460.1"/>
    <property type="molecule type" value="Genomic_DNA"/>
</dbReference>
<dbReference type="InterPro" id="IPR020084">
    <property type="entry name" value="NUDIX_hydrolase_CS"/>
</dbReference>
<dbReference type="Pfam" id="PF00293">
    <property type="entry name" value="NUDIX"/>
    <property type="match status" value="1"/>
</dbReference>
<dbReference type="PROSITE" id="PS51462">
    <property type="entry name" value="NUDIX"/>
    <property type="match status" value="1"/>
</dbReference>
<keyword evidence="2 4" id="KW-0378">Hydrolase</keyword>
<evidence type="ECO:0000313" key="6">
    <source>
        <dbReference type="EMBL" id="MBD7984460.1"/>
    </source>
</evidence>
<gene>
    <name evidence="6" type="ORF">H9649_07705</name>
</gene>
<keyword evidence="3" id="KW-0460">Magnesium</keyword>
<name>A0ABR8U8V3_9BACL</name>
<dbReference type="PANTHER" id="PTHR43046:SF12">
    <property type="entry name" value="GDP-MANNOSE MANNOSYL HYDROLASE"/>
    <property type="match status" value="1"/>
</dbReference>
<dbReference type="Gene3D" id="3.90.79.10">
    <property type="entry name" value="Nucleoside Triphosphate Pyrophosphohydrolase"/>
    <property type="match status" value="1"/>
</dbReference>
<comment type="cofactor">
    <cofactor evidence="1">
        <name>Mg(2+)</name>
        <dbReference type="ChEBI" id="CHEBI:18420"/>
    </cofactor>
</comment>
<evidence type="ECO:0000256" key="2">
    <source>
        <dbReference type="ARBA" id="ARBA00022801"/>
    </source>
</evidence>
<dbReference type="SUPFAM" id="SSF55811">
    <property type="entry name" value="Nudix"/>
    <property type="match status" value="1"/>
</dbReference>
<evidence type="ECO:0000259" key="5">
    <source>
        <dbReference type="PROSITE" id="PS51462"/>
    </source>
</evidence>
<protein>
    <submittedName>
        <fullName evidence="6">NUDIX hydrolase</fullName>
    </submittedName>
</protein>
<evidence type="ECO:0000313" key="7">
    <source>
        <dbReference type="Proteomes" id="UP000626786"/>
    </source>
</evidence>
<dbReference type="InterPro" id="IPR020476">
    <property type="entry name" value="Nudix_hydrolase"/>
</dbReference>
<dbReference type="GO" id="GO:0016787">
    <property type="term" value="F:hydrolase activity"/>
    <property type="evidence" value="ECO:0007669"/>
    <property type="project" value="UniProtKB-KW"/>
</dbReference>
<dbReference type="InterPro" id="IPR000086">
    <property type="entry name" value="NUDIX_hydrolase_dom"/>
</dbReference>
<comment type="similarity">
    <text evidence="4">Belongs to the Nudix hydrolase family.</text>
</comment>